<dbReference type="EMBL" id="CM045759">
    <property type="protein sequence ID" value="KAI8016884.1"/>
    <property type="molecule type" value="Genomic_DNA"/>
</dbReference>
<gene>
    <name evidence="1" type="ORF">LOK49_LG04G00651</name>
</gene>
<reference evidence="1 2" key="1">
    <citation type="journal article" date="2022" name="Plant J.">
        <title>Chromosome-level genome of Camellia lanceoleosa provides a valuable resource for understanding genome evolution and self-incompatibility.</title>
        <authorList>
            <person name="Gong W."/>
            <person name="Xiao S."/>
            <person name="Wang L."/>
            <person name="Liao Z."/>
            <person name="Chang Y."/>
            <person name="Mo W."/>
            <person name="Hu G."/>
            <person name="Li W."/>
            <person name="Zhao G."/>
            <person name="Zhu H."/>
            <person name="Hu X."/>
            <person name="Ji K."/>
            <person name="Xiang X."/>
            <person name="Song Q."/>
            <person name="Yuan D."/>
            <person name="Jin S."/>
            <person name="Zhang L."/>
        </authorList>
    </citation>
    <scope>NUCLEOTIDE SEQUENCE [LARGE SCALE GENOMIC DNA]</scope>
    <source>
        <strain evidence="1">SQ_2022a</strain>
    </source>
</reference>
<proteinExistence type="predicted"/>
<evidence type="ECO:0000313" key="1">
    <source>
        <dbReference type="EMBL" id="KAI8016884.1"/>
    </source>
</evidence>
<organism evidence="1 2">
    <name type="scientific">Camellia lanceoleosa</name>
    <dbReference type="NCBI Taxonomy" id="1840588"/>
    <lineage>
        <taxon>Eukaryota</taxon>
        <taxon>Viridiplantae</taxon>
        <taxon>Streptophyta</taxon>
        <taxon>Embryophyta</taxon>
        <taxon>Tracheophyta</taxon>
        <taxon>Spermatophyta</taxon>
        <taxon>Magnoliopsida</taxon>
        <taxon>eudicotyledons</taxon>
        <taxon>Gunneridae</taxon>
        <taxon>Pentapetalae</taxon>
        <taxon>asterids</taxon>
        <taxon>Ericales</taxon>
        <taxon>Theaceae</taxon>
        <taxon>Camellia</taxon>
    </lineage>
</organism>
<comment type="caution">
    <text evidence="1">The sequence shown here is derived from an EMBL/GenBank/DDBJ whole genome shotgun (WGS) entry which is preliminary data.</text>
</comment>
<accession>A0ACC0HVX3</accession>
<protein>
    <submittedName>
        <fullName evidence="1">Uncharacterized protein</fullName>
    </submittedName>
</protein>
<dbReference type="Proteomes" id="UP001060215">
    <property type="component" value="Chromosome 2"/>
</dbReference>
<evidence type="ECO:0000313" key="2">
    <source>
        <dbReference type="Proteomes" id="UP001060215"/>
    </source>
</evidence>
<sequence length="207" mass="24101">MSALAEIFEAAHAIMGWLGDCAKVYFCFKFWTVKFDQKSYFEYGILIIEILQIIASENQPVHWTTPLGLPVVQPYFKTERHVIRTSLQELALQREGDSVEVRKQRTAFPPNFVHSLDGSHMMMTAVACRDAGLRFAGVHDSFWTHACDVDRMNRIIREKFVELYRTSILEDLLESFQRSYPELTFPALPERGDFDLQQVLYSPYFFN</sequence>
<name>A0ACC0HVX3_9ERIC</name>
<keyword evidence="2" id="KW-1185">Reference proteome</keyword>